<dbReference type="PROSITE" id="PS51257">
    <property type="entry name" value="PROKAR_LIPOPROTEIN"/>
    <property type="match status" value="1"/>
</dbReference>
<dbReference type="EMBL" id="CP051167">
    <property type="protein sequence ID" value="QIZ73362.1"/>
    <property type="molecule type" value="Genomic_DNA"/>
</dbReference>
<comment type="similarity">
    <text evidence="1">Belongs to the protease inhibitor I39 (alpha-2-macroglobulin) family. Bacterial alpha-2-macroglobulin subfamily.</text>
</comment>
<dbReference type="InterPro" id="IPR051802">
    <property type="entry name" value="YfhM-like"/>
</dbReference>
<evidence type="ECO:0000313" key="6">
    <source>
        <dbReference type="Proteomes" id="UP000500857"/>
    </source>
</evidence>
<dbReference type="InterPro" id="IPR041203">
    <property type="entry name" value="Bact_A2M_MG5"/>
</dbReference>
<gene>
    <name evidence="5" type="ORF">HCG48_24450</name>
</gene>
<dbReference type="KEGG" id="oxy:HCG48_24450"/>
<dbReference type="InterPro" id="IPR001599">
    <property type="entry name" value="Macroglobln_a2"/>
</dbReference>
<feature type="domain" description="Alpha-2-macroglobulin" evidence="4">
    <location>
        <begin position="1209"/>
        <end position="1299"/>
    </location>
</feature>
<dbReference type="Pfam" id="PF17972">
    <property type="entry name" value="bMG5"/>
    <property type="match status" value="1"/>
</dbReference>
<dbReference type="Proteomes" id="UP000500857">
    <property type="component" value="Chromosome"/>
</dbReference>
<keyword evidence="2" id="KW-0732">Signal</keyword>
<dbReference type="InterPro" id="IPR032812">
    <property type="entry name" value="SbsA_Ig"/>
</dbReference>
<dbReference type="SMART" id="SM01360">
    <property type="entry name" value="A2M"/>
    <property type="match status" value="1"/>
</dbReference>
<dbReference type="InterPro" id="IPR008930">
    <property type="entry name" value="Terpenoid_cyclase/PrenylTrfase"/>
</dbReference>
<dbReference type="Pfam" id="PF13205">
    <property type="entry name" value="Big_5"/>
    <property type="match status" value="2"/>
</dbReference>
<evidence type="ECO:0000256" key="2">
    <source>
        <dbReference type="ARBA" id="ARBA00022729"/>
    </source>
</evidence>
<dbReference type="InterPro" id="IPR041246">
    <property type="entry name" value="Bact_MG10"/>
</dbReference>
<accession>A0A6H1U3B6</accession>
<dbReference type="Pfam" id="PF17973">
    <property type="entry name" value="bMG10"/>
    <property type="match status" value="1"/>
</dbReference>
<dbReference type="SUPFAM" id="SSF48239">
    <property type="entry name" value="Terpenoid cyclases/Protein prenyltransferases"/>
    <property type="match status" value="1"/>
</dbReference>
<evidence type="ECO:0000259" key="4">
    <source>
        <dbReference type="SMART" id="SM01360"/>
    </source>
</evidence>
<name>A0A6H1U3B6_9CYAN</name>
<evidence type="ECO:0000256" key="1">
    <source>
        <dbReference type="ARBA" id="ARBA00010556"/>
    </source>
</evidence>
<sequence length="1905" mass="210464">MHIIRKTWKWFLLGFLAAIGIAACGVFNPGAQVEQLPSVAPLETPKPPAWIEEISPTGEAENLAQIRIRFQNPVIPIASLDSPNREEKLTYFEITPQLPGEFRFLTPRMVGFQAAEALPSATRIQVKVKAGLEDVNQNRLGQDLAWTFTTKPIQLSNLPTSTVPYSEDEIRAIALEPNLEFTSNVELDLSSLEQHLRFIPENSDRAIAARVRQREIDSDLAIDEFNSEGRSWHYEFTPKQQLEKATTYRIEFAAGIEPKRGNLASEKAFSSEVQTYAPLAFNELQFFGQPDAGGAYGRFVRGAAQLQFNNGLNADSALNNITIAPSPKDEPQAIQAYDEETSINLNPYAFEPNTRYQITLGADLEDRFGQKLGEPVTVTYETGDLAADFWAPSELNIFPAGTDLNLNFSAINLPDSEYKAVYRRIRPTDLVYADSAYPRGEGNDLLPSPNTWQTFPISGQKNQTVEITVPVREQLNAATGLLAYGVQAKTNSYQENGRQRWREATYYGLVELTNLGVFAQWFPESGIVKVNHLDDGSAASGIPVEIYQSRLNSNATTTPQTCATGTTDATGFLQLNAAQMRRCRQSATEAPELLVIARENSDWAFVRTYAYSGNYGYGFFGGWYEDRPLSRGTIFSDRQLYKPGETVELTGVASYLDKGELVLDKNDAYSLILRDPDGNEIDLGQQTTNDFGTFSLEIPLEETQSLGYYTVEAKANNDAQIFGEFRVAEFKPPNFKVELSVDKQVVVANEGVEVKTQSDYLFGAPVSEGRVTYYVTRSRADFSPKGWENYQFGQQWFWPEEEPQISPDVLQETDNLDGTGWDSFGFTIDKDLPYTTTYRVDAEVSDVSNLSVANSQTITALPSDRLIGLKTNFVAEAGESFPVEVVVTDADGNAIAGNNVRLELQKMDYSRVTRVVEGSRQQRYQVEYQTQDSQTVKSSRQPVSVSLKAAEAGSYRIRATSENDDRAVTDLQLWVTGSNAVVWGDRSDSENFLEVKLDKESYRPGETATALIQSPYPEAELYFAVVRDRPLYQTTVKVSGGAPEVRFKVTEDMLPNAAVQAVLVRQGTPIDRVEPGSVEDLVKVGFAPFTTSLEDKYLQVTVDPVRSQLEPGATEGVQLQVTDREGKPVRAQFTVMVVNEAVLQLTGYRPPDLVETVYAEQPIATRWDDSRFEVILQALASPLDKGWGYGGGFSAGIGETRVRTEFSPLAYYNGSIVSDRQGRARVDFPLPDDLTTWRVMAVATTEDLRFGKADSTFITTKPVMANPLLPQFARPGDRFQGGLAVTNTTGDRGRLDIEAAVSQNLQFAQEKATQTTSRREKLDAGTHAYRFAIAATELGEGNLRFAAQLNNREADAFEVPLPVLQLPVTENVVDTGTTGDRATIPLNIDEKVMTDIGGLQLDLASTLIPEITAPARRVFDEQTLPFLEPTASQLAIAANLQQLGERYAQAFAEFNPSQQATQALTQLQKLQTADGGFASWPGYQRSDPFMSAYAAESLAKAKQAGFAVDGAMVSQLQGYLKQLLADPGQYDWCDTASCKGRIRLGTLIALSELGETRNDFLAEIYQGRADLDRAGQSELARYLLQFPEWQPEGRSLADELFETVSETARSAAVNLPRGWSWLSDATALQAQTLRLGLAANTRPETIDRLLQGLLNLRRNGTWGSTYANAEALNALVAYGETQPTPPNFTATVVLGGETLDSMQFRGYENPSRFLNVAIDRLPKGSSELVLAKSGSGTLHYVVDYSYRLPGNQPGRFNGLRVERQIKPVGEDEAIATFGLAQPDKPLSVEVGQVFDIAVETICDRPVDRVVITDPLPAGFEAIDTSFQTSTQAMAAQADSWEIGYQQIYKDRIVAYADRLEPGSYTLHYLVRSVTPGQYEWPGAEVHLQYAPEEFGRSASATLEVK</sequence>
<proteinExistence type="inferred from homology"/>
<dbReference type="InterPro" id="IPR011625">
    <property type="entry name" value="A2M_N_BRD"/>
</dbReference>
<dbReference type="Pfam" id="PF00207">
    <property type="entry name" value="A2M"/>
    <property type="match status" value="1"/>
</dbReference>
<dbReference type="InterPro" id="IPR002890">
    <property type="entry name" value="MG2"/>
</dbReference>
<reference evidence="5 6" key="1">
    <citation type="submission" date="2020-04" db="EMBL/GenBank/DDBJ databases">
        <authorList>
            <person name="Basu S."/>
            <person name="Maruthanayagam V."/>
            <person name="Chakraborty S."/>
            <person name="Pramanik A."/>
            <person name="Mukherjee J."/>
            <person name="Brink B."/>
        </authorList>
    </citation>
    <scope>NUCLEOTIDE SEQUENCE [LARGE SCALE GENOMIC DNA]</scope>
    <source>
        <strain evidence="5 6">AP17</strain>
    </source>
</reference>
<feature type="domain" description="Alpha-2-macroglobulin bait region" evidence="3">
    <location>
        <begin position="993"/>
        <end position="1145"/>
    </location>
</feature>
<evidence type="ECO:0000259" key="3">
    <source>
        <dbReference type="SMART" id="SM01359"/>
    </source>
</evidence>
<dbReference type="Gene3D" id="1.50.10.20">
    <property type="match status" value="1"/>
</dbReference>
<keyword evidence="6" id="KW-1185">Reference proteome</keyword>
<evidence type="ECO:0000313" key="5">
    <source>
        <dbReference type="EMBL" id="QIZ73362.1"/>
    </source>
</evidence>
<dbReference type="GO" id="GO:0004866">
    <property type="term" value="F:endopeptidase inhibitor activity"/>
    <property type="evidence" value="ECO:0007669"/>
    <property type="project" value="InterPro"/>
</dbReference>
<dbReference type="RefSeq" id="WP_168571508.1">
    <property type="nucleotide sequence ID" value="NZ_CP051167.1"/>
</dbReference>
<dbReference type="SMART" id="SM01359">
    <property type="entry name" value="A2M_N_2"/>
    <property type="match status" value="1"/>
</dbReference>
<dbReference type="Pfam" id="PF17962">
    <property type="entry name" value="bMG6"/>
    <property type="match status" value="1"/>
</dbReference>
<organism evidence="5 6">
    <name type="scientific">Oxynema aestuarii AP17</name>
    <dbReference type="NCBI Taxonomy" id="2064643"/>
    <lineage>
        <taxon>Bacteria</taxon>
        <taxon>Bacillati</taxon>
        <taxon>Cyanobacteriota</taxon>
        <taxon>Cyanophyceae</taxon>
        <taxon>Oscillatoriophycideae</taxon>
        <taxon>Oscillatoriales</taxon>
        <taxon>Oscillatoriaceae</taxon>
        <taxon>Oxynema</taxon>
        <taxon>Oxynema aestuarii</taxon>
    </lineage>
</organism>
<protein>
    <submittedName>
        <fullName evidence="5">Alpha-2-macroglobulin family protein</fullName>
    </submittedName>
</protein>
<dbReference type="Gene3D" id="2.60.40.1930">
    <property type="match status" value="1"/>
</dbReference>
<dbReference type="PANTHER" id="PTHR40094">
    <property type="entry name" value="ALPHA-2-MACROGLOBULIN HOMOLOG"/>
    <property type="match status" value="1"/>
</dbReference>
<dbReference type="Pfam" id="PF01835">
    <property type="entry name" value="MG2"/>
    <property type="match status" value="1"/>
</dbReference>
<dbReference type="Gene3D" id="2.60.40.3710">
    <property type="match status" value="1"/>
</dbReference>
<dbReference type="InterPro" id="IPR041462">
    <property type="entry name" value="Bact_A2M_MG6"/>
</dbReference>
<dbReference type="PANTHER" id="PTHR40094:SF1">
    <property type="entry name" value="UBIQUITIN DOMAIN-CONTAINING PROTEIN"/>
    <property type="match status" value="1"/>
</dbReference>
<dbReference type="Pfam" id="PF07703">
    <property type="entry name" value="A2M_BRD"/>
    <property type="match status" value="1"/>
</dbReference>